<evidence type="ECO:0000256" key="5">
    <source>
        <dbReference type="ARBA" id="ARBA00022617"/>
    </source>
</evidence>
<proteinExistence type="inferred from homology"/>
<dbReference type="Pfam" id="PF00067">
    <property type="entry name" value="p450"/>
    <property type="match status" value="1"/>
</dbReference>
<evidence type="ECO:0000313" key="17">
    <source>
        <dbReference type="Proteomes" id="UP000799118"/>
    </source>
</evidence>
<dbReference type="Gene3D" id="1.10.630.10">
    <property type="entry name" value="Cytochrome P450"/>
    <property type="match status" value="1"/>
</dbReference>
<evidence type="ECO:0000256" key="4">
    <source>
        <dbReference type="ARBA" id="ARBA00010617"/>
    </source>
</evidence>
<dbReference type="GO" id="GO:0016705">
    <property type="term" value="F:oxidoreductase activity, acting on paired donors, with incorporation or reduction of molecular oxygen"/>
    <property type="evidence" value="ECO:0007669"/>
    <property type="project" value="InterPro"/>
</dbReference>
<keyword evidence="17" id="KW-1185">Reference proteome</keyword>
<evidence type="ECO:0000256" key="14">
    <source>
        <dbReference type="PIRSR" id="PIRSR602401-1"/>
    </source>
</evidence>
<evidence type="ECO:0000256" key="11">
    <source>
        <dbReference type="ARBA" id="ARBA00023033"/>
    </source>
</evidence>
<dbReference type="GO" id="GO:0005506">
    <property type="term" value="F:iron ion binding"/>
    <property type="evidence" value="ECO:0007669"/>
    <property type="project" value="InterPro"/>
</dbReference>
<evidence type="ECO:0000256" key="8">
    <source>
        <dbReference type="ARBA" id="ARBA00022989"/>
    </source>
</evidence>
<evidence type="ECO:0000256" key="10">
    <source>
        <dbReference type="ARBA" id="ARBA00023004"/>
    </source>
</evidence>
<dbReference type="InterPro" id="IPR036396">
    <property type="entry name" value="Cyt_P450_sf"/>
</dbReference>
<comment type="similarity">
    <text evidence="4">Belongs to the cytochrome P450 family.</text>
</comment>
<organism evidence="16 17">
    <name type="scientific">Gymnopus androsaceus JB14</name>
    <dbReference type="NCBI Taxonomy" id="1447944"/>
    <lineage>
        <taxon>Eukaryota</taxon>
        <taxon>Fungi</taxon>
        <taxon>Dikarya</taxon>
        <taxon>Basidiomycota</taxon>
        <taxon>Agaricomycotina</taxon>
        <taxon>Agaricomycetes</taxon>
        <taxon>Agaricomycetidae</taxon>
        <taxon>Agaricales</taxon>
        <taxon>Marasmiineae</taxon>
        <taxon>Omphalotaceae</taxon>
        <taxon>Gymnopus</taxon>
    </lineage>
</organism>
<dbReference type="PANTHER" id="PTHR46300:SF2">
    <property type="entry name" value="CYTOCHROME P450 MONOOXYGENASE ALNH-RELATED"/>
    <property type="match status" value="1"/>
</dbReference>
<dbReference type="PANTHER" id="PTHR46300">
    <property type="entry name" value="P450, PUTATIVE (EUROFUNG)-RELATED-RELATED"/>
    <property type="match status" value="1"/>
</dbReference>
<keyword evidence="5 14" id="KW-0349">Heme</keyword>
<dbReference type="PRINTS" id="PR00463">
    <property type="entry name" value="EP450I"/>
</dbReference>
<dbReference type="GO" id="GO:0020037">
    <property type="term" value="F:heme binding"/>
    <property type="evidence" value="ECO:0007669"/>
    <property type="project" value="InterPro"/>
</dbReference>
<accession>A0A6A4HC62</accession>
<comment type="cofactor">
    <cofactor evidence="1 14">
        <name>heme</name>
        <dbReference type="ChEBI" id="CHEBI:30413"/>
    </cofactor>
</comment>
<evidence type="ECO:0000313" key="16">
    <source>
        <dbReference type="EMBL" id="KAE9395340.1"/>
    </source>
</evidence>
<keyword evidence="9" id="KW-0560">Oxidoreductase</keyword>
<evidence type="ECO:0000256" key="7">
    <source>
        <dbReference type="ARBA" id="ARBA00022723"/>
    </source>
</evidence>
<gene>
    <name evidence="16" type="ORF">BT96DRAFT_826394</name>
</gene>
<evidence type="ECO:0000256" key="15">
    <source>
        <dbReference type="SAM" id="Phobius"/>
    </source>
</evidence>
<evidence type="ECO:0000256" key="1">
    <source>
        <dbReference type="ARBA" id="ARBA00001971"/>
    </source>
</evidence>
<dbReference type="EMBL" id="ML769533">
    <property type="protein sequence ID" value="KAE9395340.1"/>
    <property type="molecule type" value="Genomic_DNA"/>
</dbReference>
<evidence type="ECO:0000256" key="12">
    <source>
        <dbReference type="ARBA" id="ARBA00023136"/>
    </source>
</evidence>
<keyword evidence="7 14" id="KW-0479">Metal-binding</keyword>
<keyword evidence="10 14" id="KW-0408">Iron</keyword>
<dbReference type="InterPro" id="IPR001128">
    <property type="entry name" value="Cyt_P450"/>
</dbReference>
<keyword evidence="13" id="KW-0325">Glycoprotein</keyword>
<dbReference type="OrthoDB" id="2789670at2759"/>
<keyword evidence="12 15" id="KW-0472">Membrane</keyword>
<protein>
    <submittedName>
        <fullName evidence="16">Cytochrome P450</fullName>
    </submittedName>
</protein>
<dbReference type="AlphaFoldDB" id="A0A6A4HC62"/>
<comment type="subcellular location">
    <subcellularLocation>
        <location evidence="2">Membrane</location>
        <topology evidence="2">Single-pass membrane protein</topology>
    </subcellularLocation>
</comment>
<dbReference type="InterPro" id="IPR050364">
    <property type="entry name" value="Cytochrome_P450_fung"/>
</dbReference>
<feature type="transmembrane region" description="Helical" evidence="15">
    <location>
        <begin position="12"/>
        <end position="29"/>
    </location>
</feature>
<name>A0A6A4HC62_9AGAR</name>
<dbReference type="GO" id="GO:0016020">
    <property type="term" value="C:membrane"/>
    <property type="evidence" value="ECO:0007669"/>
    <property type="project" value="UniProtKB-SubCell"/>
</dbReference>
<sequence>MLLPTSPGDLFTFNVTSLAVGGVLIYLLWSKGLNKKRYASFPGPPGLPLLGNVHQLGQQQHLKYTEWHAQYGPIIQLNFAGKPVLVVGNAKIAADLLDRRSAIYSDRPRFIMSSEILMGGMNMAFARYGDRWKRMKSAATQCLTFNIAQEYTPLQEIESLLLLRALIDAKGDVDGPVRRSAAASIMKVVYNYNMKAGHDPVVTQIETYVDRMLKAALPGSYIVDIFPFLNRLPAWAASWKREGQKFYQKDTQLFLDLVDECQSWSGASSKVSGTQPDCLVNKLVDVKELNAVETAWLAGTMLYVYPLSLCSLPCSHMWCSGAGAEAMGATLSVFVLAMVLYPAVQEKLRQELYATVGKDRFPSFQEISKNVYLNAVIKETLRWRPMGPLGVPHQSIKDDIYHGHFIAAGTLVIPNIWAMHHDEAVYPKAEEFRPERYISDAGFPVNIPETKDLGHHSYGFGRRACMGYTVANNALIINVAYLTLMFEMKKAEDEFGNEISPDPWAFLDEGLAVRPLPFKCHFEPLSKDLLATVKATESV</sequence>
<dbReference type="SUPFAM" id="SSF48264">
    <property type="entry name" value="Cytochrome P450"/>
    <property type="match status" value="1"/>
</dbReference>
<dbReference type="GO" id="GO:0004497">
    <property type="term" value="F:monooxygenase activity"/>
    <property type="evidence" value="ECO:0007669"/>
    <property type="project" value="UniProtKB-KW"/>
</dbReference>
<dbReference type="PRINTS" id="PR00385">
    <property type="entry name" value="P450"/>
</dbReference>
<evidence type="ECO:0000256" key="13">
    <source>
        <dbReference type="ARBA" id="ARBA00023180"/>
    </source>
</evidence>
<evidence type="ECO:0000256" key="3">
    <source>
        <dbReference type="ARBA" id="ARBA00005179"/>
    </source>
</evidence>
<keyword evidence="8 15" id="KW-1133">Transmembrane helix</keyword>
<feature type="binding site" description="axial binding residue" evidence="14">
    <location>
        <position position="465"/>
    </location>
    <ligand>
        <name>heme</name>
        <dbReference type="ChEBI" id="CHEBI:30413"/>
    </ligand>
    <ligandPart>
        <name>Fe</name>
        <dbReference type="ChEBI" id="CHEBI:18248"/>
    </ligandPart>
</feature>
<comment type="pathway">
    <text evidence="3">Secondary metabolite biosynthesis.</text>
</comment>
<evidence type="ECO:0000256" key="9">
    <source>
        <dbReference type="ARBA" id="ARBA00023002"/>
    </source>
</evidence>
<dbReference type="InterPro" id="IPR002401">
    <property type="entry name" value="Cyt_P450_E_grp-I"/>
</dbReference>
<dbReference type="CDD" id="cd11065">
    <property type="entry name" value="CYP64-like"/>
    <property type="match status" value="1"/>
</dbReference>
<evidence type="ECO:0000256" key="2">
    <source>
        <dbReference type="ARBA" id="ARBA00004167"/>
    </source>
</evidence>
<dbReference type="Proteomes" id="UP000799118">
    <property type="component" value="Unassembled WGS sequence"/>
</dbReference>
<evidence type="ECO:0000256" key="6">
    <source>
        <dbReference type="ARBA" id="ARBA00022692"/>
    </source>
</evidence>
<keyword evidence="6 15" id="KW-0812">Transmembrane</keyword>
<keyword evidence="11" id="KW-0503">Monooxygenase</keyword>
<reference evidence="16" key="1">
    <citation type="journal article" date="2019" name="Environ. Microbiol.">
        <title>Fungal ecological strategies reflected in gene transcription - a case study of two litter decomposers.</title>
        <authorList>
            <person name="Barbi F."/>
            <person name="Kohler A."/>
            <person name="Barry K."/>
            <person name="Baskaran P."/>
            <person name="Daum C."/>
            <person name="Fauchery L."/>
            <person name="Ihrmark K."/>
            <person name="Kuo A."/>
            <person name="LaButti K."/>
            <person name="Lipzen A."/>
            <person name="Morin E."/>
            <person name="Grigoriev I.V."/>
            <person name="Henrissat B."/>
            <person name="Lindahl B."/>
            <person name="Martin F."/>
        </authorList>
    </citation>
    <scope>NUCLEOTIDE SEQUENCE</scope>
    <source>
        <strain evidence="16">JB14</strain>
    </source>
</reference>
<feature type="transmembrane region" description="Helical" evidence="15">
    <location>
        <begin position="326"/>
        <end position="344"/>
    </location>
</feature>